<organism evidence="3 4">
    <name type="scientific">Artemisia annua</name>
    <name type="common">Sweet wormwood</name>
    <dbReference type="NCBI Taxonomy" id="35608"/>
    <lineage>
        <taxon>Eukaryota</taxon>
        <taxon>Viridiplantae</taxon>
        <taxon>Streptophyta</taxon>
        <taxon>Embryophyta</taxon>
        <taxon>Tracheophyta</taxon>
        <taxon>Spermatophyta</taxon>
        <taxon>Magnoliopsida</taxon>
        <taxon>eudicotyledons</taxon>
        <taxon>Gunneridae</taxon>
        <taxon>Pentapetalae</taxon>
        <taxon>asterids</taxon>
        <taxon>campanulids</taxon>
        <taxon>Asterales</taxon>
        <taxon>Asteraceae</taxon>
        <taxon>Asteroideae</taxon>
        <taxon>Anthemideae</taxon>
        <taxon>Artemisiinae</taxon>
        <taxon>Artemisia</taxon>
    </lineage>
</organism>
<proteinExistence type="inferred from homology"/>
<dbReference type="OrthoDB" id="306690at2759"/>
<evidence type="ECO:0000256" key="1">
    <source>
        <dbReference type="RuleBase" id="RU369095"/>
    </source>
</evidence>
<keyword evidence="1" id="KW-0694">RNA-binding</keyword>
<feature type="domain" description="YTH" evidence="2">
    <location>
        <begin position="79"/>
        <end position="160"/>
    </location>
</feature>
<reference evidence="3 4" key="1">
    <citation type="journal article" date="2018" name="Mol. Plant">
        <title>The genome of Artemisia annua provides insight into the evolution of Asteraceae family and artemisinin biosynthesis.</title>
        <authorList>
            <person name="Shen Q."/>
            <person name="Zhang L."/>
            <person name="Liao Z."/>
            <person name="Wang S."/>
            <person name="Yan T."/>
            <person name="Shi P."/>
            <person name="Liu M."/>
            <person name="Fu X."/>
            <person name="Pan Q."/>
            <person name="Wang Y."/>
            <person name="Lv Z."/>
            <person name="Lu X."/>
            <person name="Zhang F."/>
            <person name="Jiang W."/>
            <person name="Ma Y."/>
            <person name="Chen M."/>
            <person name="Hao X."/>
            <person name="Li L."/>
            <person name="Tang Y."/>
            <person name="Lv G."/>
            <person name="Zhou Y."/>
            <person name="Sun X."/>
            <person name="Brodelius P.E."/>
            <person name="Rose J.K.C."/>
            <person name="Tang K."/>
        </authorList>
    </citation>
    <scope>NUCLEOTIDE SEQUENCE [LARGE SCALE GENOMIC DNA]</scope>
    <source>
        <strain evidence="4">cv. Huhao1</strain>
        <tissue evidence="3">Leaf</tissue>
    </source>
</reference>
<evidence type="ECO:0000259" key="2">
    <source>
        <dbReference type="Pfam" id="PF04146"/>
    </source>
</evidence>
<sequence length="535" mass="60269">MSAGKKKAYFKLNMSVSRRGTAGTKGAARHRRRDIYARRHGRRNGPENVDGSASEYNGWSLRLMYKEANSCYEEAHKYQVKDEKAVLFLCFSVIASAKFCGVGFEYTCPLDVHKDGILSGSKIKCNGSFPVKVDHIIKDVRNPHFRHIILENNEHKPVTNPVILKRLNIKKVYSLKWDEKSGKDNHIDTSDSNVSTFANGKPTEDDVICFSSLAISPAQKENKVTGATSVSAVSTTDSDNVLTVGSMPVNPKHNGFAESSGFLTVGTIPLDPKALKVKEASASAEIGLRKNSMEGVSVCDSLVNQPESERLRPLPLTKEEITALNNFTVTFEHARSLFDVDLPTFKAKLMEFNILVWNEPDEIPLRIHGGDYVITIVINKISTYYRVKGTDSFSTVTNMIKYDLNLRPGGYELTYKQPQTSTYNLLKTDLDWHYAAEGSKLRGYFLRLNLNTNDEQTVALMGIYDECIRDHVHDSDYAPYDELPSYCLPNEDASYKDAYAFFRAAYDEYASHEYSSDEYSSDDEYASDKHHMWQC</sequence>
<evidence type="ECO:0000313" key="3">
    <source>
        <dbReference type="EMBL" id="PWA61426.1"/>
    </source>
</evidence>
<comment type="caution">
    <text evidence="3">The sequence shown here is derived from an EMBL/GenBank/DDBJ whole genome shotgun (WGS) entry which is preliminary data.</text>
</comment>
<dbReference type="AlphaFoldDB" id="A0A2U1MJN3"/>
<dbReference type="Proteomes" id="UP000245207">
    <property type="component" value="Unassembled WGS sequence"/>
</dbReference>
<keyword evidence="4" id="KW-1185">Reference proteome</keyword>
<dbReference type="InterPro" id="IPR045168">
    <property type="entry name" value="YTH_prot"/>
</dbReference>
<protein>
    <recommendedName>
        <fullName evidence="1">YTH domain-containing family protein</fullName>
    </recommendedName>
</protein>
<gene>
    <name evidence="3" type="ORF">CTI12_AA372110</name>
</gene>
<dbReference type="GO" id="GO:1990247">
    <property type="term" value="F:N6-methyladenosine-containing RNA reader activity"/>
    <property type="evidence" value="ECO:0007669"/>
    <property type="project" value="UniProtKB-UniRule"/>
</dbReference>
<dbReference type="GO" id="GO:0005737">
    <property type="term" value="C:cytoplasm"/>
    <property type="evidence" value="ECO:0007669"/>
    <property type="project" value="TreeGrafter"/>
</dbReference>
<dbReference type="PANTHER" id="PTHR12357:SF92">
    <property type="entry name" value="YTH DOMAIN-CONTAINING FAMILY PROTEIN"/>
    <property type="match status" value="1"/>
</dbReference>
<comment type="function">
    <text evidence="1">Specifically recognizes and binds N6-methyladenosine (m6A)-containing RNAs, and regulates mRNA stability. M6A is a modification present at internal sites of mRNAs and some non-coding RNAs and plays a role in mRNA stability and processing.</text>
</comment>
<dbReference type="EMBL" id="PKPP01005105">
    <property type="protein sequence ID" value="PWA61426.1"/>
    <property type="molecule type" value="Genomic_DNA"/>
</dbReference>
<dbReference type="GO" id="GO:0061157">
    <property type="term" value="P:mRNA destabilization"/>
    <property type="evidence" value="ECO:0007669"/>
    <property type="project" value="TreeGrafter"/>
</dbReference>
<evidence type="ECO:0000313" key="4">
    <source>
        <dbReference type="Proteomes" id="UP000245207"/>
    </source>
</evidence>
<accession>A0A2U1MJN3</accession>
<name>A0A2U1MJN3_ARTAN</name>
<dbReference type="Gene3D" id="3.10.590.10">
    <property type="entry name" value="ph1033 like domains"/>
    <property type="match status" value="1"/>
</dbReference>
<dbReference type="STRING" id="35608.A0A2U1MJN3"/>
<dbReference type="PANTHER" id="PTHR12357">
    <property type="entry name" value="YTH YT521-B HOMOLOGY DOMAIN-CONTAINING"/>
    <property type="match status" value="1"/>
</dbReference>
<dbReference type="GO" id="GO:0003729">
    <property type="term" value="F:mRNA binding"/>
    <property type="evidence" value="ECO:0007669"/>
    <property type="project" value="UniProtKB-UniRule"/>
</dbReference>
<dbReference type="Pfam" id="PF04146">
    <property type="entry name" value="YTH"/>
    <property type="match status" value="1"/>
</dbReference>
<dbReference type="InterPro" id="IPR007275">
    <property type="entry name" value="YTH_domain"/>
</dbReference>
<comment type="similarity">
    <text evidence="1">Belongs to the YTHDF family.</text>
</comment>